<dbReference type="AlphaFoldDB" id="A0A7S0HJS4"/>
<feature type="chain" id="PRO_5031310115" description="Secreted protein" evidence="1">
    <location>
        <begin position="21"/>
        <end position="214"/>
    </location>
</feature>
<reference evidence="2" key="1">
    <citation type="submission" date="2021-01" db="EMBL/GenBank/DDBJ databases">
        <authorList>
            <person name="Corre E."/>
            <person name="Pelletier E."/>
            <person name="Niang G."/>
            <person name="Scheremetjew M."/>
            <person name="Finn R."/>
            <person name="Kale V."/>
            <person name="Holt S."/>
            <person name="Cochrane G."/>
            <person name="Meng A."/>
            <person name="Brown T."/>
            <person name="Cohen L."/>
        </authorList>
    </citation>
    <scope>NUCLEOTIDE SEQUENCE</scope>
    <source>
        <strain evidence="2">CCMP325</strain>
    </source>
</reference>
<evidence type="ECO:0000313" key="2">
    <source>
        <dbReference type="EMBL" id="CAD8486413.1"/>
    </source>
</evidence>
<dbReference type="EMBL" id="HBEO01017220">
    <property type="protein sequence ID" value="CAD8486413.1"/>
    <property type="molecule type" value="Transcribed_RNA"/>
</dbReference>
<gene>
    <name evidence="2" type="ORF">HPHI1048_LOCUS11710</name>
</gene>
<accession>A0A7S0HJS4</accession>
<protein>
    <recommendedName>
        <fullName evidence="3">Secreted protein</fullName>
    </recommendedName>
</protein>
<proteinExistence type="predicted"/>
<keyword evidence="1" id="KW-0732">Signal</keyword>
<feature type="signal peptide" evidence="1">
    <location>
        <begin position="1"/>
        <end position="20"/>
    </location>
</feature>
<evidence type="ECO:0008006" key="3">
    <source>
        <dbReference type="Google" id="ProtNLM"/>
    </source>
</evidence>
<sequence length="214" mass="23855">MMIIIVVVVVISTTVFQSHAAEKILKEIDGQISSFHEKSKGSLEAIGLLFSEMASQPLPPQMICQILKMDEETVRASFEAGNPPRASREQLVEAIRTSIDPEDDVELYRKVLEKHITRFENTDKIMSALSGDLSGFHQHVGGSVEKISRFFSDLAPAPQKGEPMPEGMIHALLRIEQSAKTCSLQDFLDCFERNLDLSDTVNEIKTVLDKHMTA</sequence>
<organism evidence="2">
    <name type="scientific">Hanusia phi</name>
    <dbReference type="NCBI Taxonomy" id="3032"/>
    <lineage>
        <taxon>Eukaryota</taxon>
        <taxon>Cryptophyceae</taxon>
        <taxon>Pyrenomonadales</taxon>
        <taxon>Geminigeraceae</taxon>
        <taxon>Hanusia</taxon>
    </lineage>
</organism>
<name>A0A7S0HJS4_9CRYP</name>
<evidence type="ECO:0000256" key="1">
    <source>
        <dbReference type="SAM" id="SignalP"/>
    </source>
</evidence>